<keyword evidence="3" id="KW-1185">Reference proteome</keyword>
<dbReference type="SUPFAM" id="SSF47413">
    <property type="entry name" value="lambda repressor-like DNA-binding domains"/>
    <property type="match status" value="1"/>
</dbReference>
<dbReference type="Proteomes" id="UP000279909">
    <property type="component" value="Unassembled WGS sequence"/>
</dbReference>
<dbReference type="PANTHER" id="PTHR37038">
    <property type="entry name" value="TRANSCRIPTIONAL REGULATOR-RELATED"/>
    <property type="match status" value="1"/>
</dbReference>
<proteinExistence type="predicted"/>
<dbReference type="AlphaFoldDB" id="A0A3M8H7C6"/>
<name>A0A3M8H7C6_9BACI</name>
<comment type="caution">
    <text evidence="2">The sequence shown here is derived from an EMBL/GenBank/DDBJ whole genome shotgun (WGS) entry which is preliminary data.</text>
</comment>
<protein>
    <submittedName>
        <fullName evidence="2">Rgg/GadR/MutR family transcriptional regulator</fullName>
    </submittedName>
</protein>
<dbReference type="Pfam" id="PF01381">
    <property type="entry name" value="HTH_3"/>
    <property type="match status" value="1"/>
</dbReference>
<dbReference type="PANTHER" id="PTHR37038:SF12">
    <property type="entry name" value="TRANSCRIPTIONAL REGULATOR"/>
    <property type="match status" value="1"/>
</dbReference>
<dbReference type="NCBIfam" id="TIGR01716">
    <property type="entry name" value="RGG_Cterm"/>
    <property type="match status" value="1"/>
</dbReference>
<dbReference type="Gene3D" id="1.10.260.40">
    <property type="entry name" value="lambda repressor-like DNA-binding domains"/>
    <property type="match status" value="1"/>
</dbReference>
<evidence type="ECO:0000313" key="2">
    <source>
        <dbReference type="EMBL" id="RNC98104.1"/>
    </source>
</evidence>
<sequence>MGNRRKEKMEIGQVIRYIRKNKNITQQALADAIGMTRPYIARIESGKNSISSDKLTEILEYCNVTYNEFFYIKNDYKKSSKMNEFNKVLKLYYANEIEEISKIKLEVKKRYEESGDMFLRHLYIQCHCIENDFDLNKINREYLDEIADYLLSVDEWCYHELVMLNNFIFLFPPSTAFLMTKNLLNRAEKYKELNTDSKVLSFLFFNLLEFSFRYDGYNYSKLILDATKKYFTETTEFFEQTLLLFYEGMMDVVENSVTEGIEKCNRAFTVFQALGHDKIYEKYKDELNQLLKKVEANNPAN</sequence>
<dbReference type="Pfam" id="PF21259">
    <property type="entry name" value="Rgg_C"/>
    <property type="match status" value="1"/>
</dbReference>
<accession>A0A3M8H7C6</accession>
<dbReference type="InterPro" id="IPR010057">
    <property type="entry name" value="Transcription_activator_Rgg_C"/>
</dbReference>
<dbReference type="InterPro" id="IPR053163">
    <property type="entry name" value="HTH-type_regulator_Rgg"/>
</dbReference>
<feature type="domain" description="HTH cro/C1-type" evidence="1">
    <location>
        <begin position="15"/>
        <end position="69"/>
    </location>
</feature>
<dbReference type="CDD" id="cd00093">
    <property type="entry name" value="HTH_XRE"/>
    <property type="match status" value="1"/>
</dbReference>
<dbReference type="EMBL" id="RHLQ01000031">
    <property type="protein sequence ID" value="RNC98104.1"/>
    <property type="molecule type" value="Genomic_DNA"/>
</dbReference>
<dbReference type="SMART" id="SM00530">
    <property type="entry name" value="HTH_XRE"/>
    <property type="match status" value="1"/>
</dbReference>
<dbReference type="InterPro" id="IPR001387">
    <property type="entry name" value="Cro/C1-type_HTH"/>
</dbReference>
<gene>
    <name evidence="2" type="ORF">EC501_12435</name>
</gene>
<dbReference type="GO" id="GO:0003677">
    <property type="term" value="F:DNA binding"/>
    <property type="evidence" value="ECO:0007669"/>
    <property type="project" value="InterPro"/>
</dbReference>
<organism evidence="2 3">
    <name type="scientific">Lysinibacillus halotolerans</name>
    <dbReference type="NCBI Taxonomy" id="1368476"/>
    <lineage>
        <taxon>Bacteria</taxon>
        <taxon>Bacillati</taxon>
        <taxon>Bacillota</taxon>
        <taxon>Bacilli</taxon>
        <taxon>Bacillales</taxon>
        <taxon>Bacillaceae</taxon>
        <taxon>Lysinibacillus</taxon>
    </lineage>
</organism>
<evidence type="ECO:0000313" key="3">
    <source>
        <dbReference type="Proteomes" id="UP000279909"/>
    </source>
</evidence>
<dbReference type="PROSITE" id="PS50943">
    <property type="entry name" value="HTH_CROC1"/>
    <property type="match status" value="1"/>
</dbReference>
<dbReference type="InterPro" id="IPR010982">
    <property type="entry name" value="Lambda_DNA-bd_dom_sf"/>
</dbReference>
<evidence type="ECO:0000259" key="1">
    <source>
        <dbReference type="PROSITE" id="PS50943"/>
    </source>
</evidence>
<dbReference type="Gene3D" id="1.25.40.400">
    <property type="match status" value="1"/>
</dbReference>
<reference evidence="2 3" key="1">
    <citation type="journal article" date="2014" name="Int. J. Syst. Evol. Microbiol.">
        <title>Lysinibacillus halotolerans sp. nov., isolated from saline-alkaline soil.</title>
        <authorList>
            <person name="Kong D."/>
            <person name="Wang Y."/>
            <person name="Zhao B."/>
            <person name="Li Y."/>
            <person name="Song J."/>
            <person name="Zhai Y."/>
            <person name="Zhang C."/>
            <person name="Wang H."/>
            <person name="Chen X."/>
            <person name="Zhao B."/>
            <person name="Ruan Z."/>
        </authorList>
    </citation>
    <scope>NUCLEOTIDE SEQUENCE [LARGE SCALE GENOMIC DNA]</scope>
    <source>
        <strain evidence="2 3">MCCC 1A12703</strain>
    </source>
</reference>